<dbReference type="GO" id="GO:0007165">
    <property type="term" value="P:signal transduction"/>
    <property type="evidence" value="ECO:0007669"/>
    <property type="project" value="TreeGrafter"/>
</dbReference>
<dbReference type="Gene3D" id="3.20.20.80">
    <property type="entry name" value="Glycosidases"/>
    <property type="match status" value="1"/>
</dbReference>
<dbReference type="AlphaFoldDB" id="A0A498SGX2"/>
<dbReference type="EMBL" id="UPTC01000824">
    <property type="protein sequence ID" value="VBB30262.1"/>
    <property type="molecule type" value="Genomic_DNA"/>
</dbReference>
<protein>
    <recommendedName>
        <fullName evidence="3">Lysozyme</fullName>
    </recommendedName>
</protein>
<dbReference type="InterPro" id="IPR017853">
    <property type="entry name" value="GH"/>
</dbReference>
<sequence length="272" mass="30801">MFKIIANSELETPGNGYSQAIDISTQTDQNIFRCLFQKGFTVAFIRAYQANGNGGADSNCIANIYNAVNEGLGVEIYVEPQPRATKSGTEQFMEVYNFLTNNNIAVKAIWIKLTTPIIWPNNQVVNVNFINDFIMCAWRHGLIIGIYTNWYDWKQIAAGQLTSNQGQIRLWYWNTLGSGWEAATSPMFDDFRPFAGFSKPAVKQYVQNIYVCGICTSLNIYVNKIAMKAFLPVNMRRLKMANATVGMLSIMTKFSKNKLENENKKKTDEKSK</sequence>
<dbReference type="SUPFAM" id="SSF51445">
    <property type="entry name" value="(Trans)glycosidases"/>
    <property type="match status" value="1"/>
</dbReference>
<dbReference type="PANTHER" id="PTHR23208">
    <property type="entry name" value="LYSOZYME PROTEIN"/>
    <property type="match status" value="1"/>
</dbReference>
<dbReference type="Proteomes" id="UP000276991">
    <property type="component" value="Unassembled WGS sequence"/>
</dbReference>
<dbReference type="OrthoDB" id="25039at2759"/>
<keyword evidence="2" id="KW-1185">Reference proteome</keyword>
<dbReference type="CDD" id="cd06416">
    <property type="entry name" value="GH25_Lys1-like"/>
    <property type="match status" value="1"/>
</dbReference>
<dbReference type="PANTHER" id="PTHR23208:SF36">
    <property type="entry name" value="LYSOZYME-RELATED"/>
    <property type="match status" value="1"/>
</dbReference>
<dbReference type="InterPro" id="IPR051595">
    <property type="entry name" value="GH25_Enzymes"/>
</dbReference>
<proteinExistence type="predicted"/>
<accession>A0A498SGX2</accession>
<dbReference type="GO" id="GO:0045087">
    <property type="term" value="P:innate immune response"/>
    <property type="evidence" value="ECO:0007669"/>
    <property type="project" value="TreeGrafter"/>
</dbReference>
<reference evidence="1 2" key="1">
    <citation type="submission" date="2018-08" db="EMBL/GenBank/DDBJ databases">
        <authorList>
            <person name="Laetsch R D."/>
            <person name="Stevens L."/>
            <person name="Kumar S."/>
            <person name="Blaxter L. M."/>
        </authorList>
    </citation>
    <scope>NUCLEOTIDE SEQUENCE [LARGE SCALE GENOMIC DNA]</scope>
</reference>
<evidence type="ECO:0008006" key="3">
    <source>
        <dbReference type="Google" id="ProtNLM"/>
    </source>
</evidence>
<name>A0A498SGX2_ACAVI</name>
<evidence type="ECO:0000313" key="2">
    <source>
        <dbReference type="Proteomes" id="UP000276991"/>
    </source>
</evidence>
<gene>
    <name evidence="1" type="ORF">NAV_LOCUS5053</name>
</gene>
<organism evidence="1 2">
    <name type="scientific">Acanthocheilonema viteae</name>
    <name type="common">Filarial nematode worm</name>
    <name type="synonym">Dipetalonema viteae</name>
    <dbReference type="NCBI Taxonomy" id="6277"/>
    <lineage>
        <taxon>Eukaryota</taxon>
        <taxon>Metazoa</taxon>
        <taxon>Ecdysozoa</taxon>
        <taxon>Nematoda</taxon>
        <taxon>Chromadorea</taxon>
        <taxon>Rhabditida</taxon>
        <taxon>Spirurina</taxon>
        <taxon>Spiruromorpha</taxon>
        <taxon>Filarioidea</taxon>
        <taxon>Onchocercidae</taxon>
        <taxon>Acanthocheilonema</taxon>
    </lineage>
</organism>
<evidence type="ECO:0000313" key="1">
    <source>
        <dbReference type="EMBL" id="VBB30262.1"/>
    </source>
</evidence>